<organism evidence="1 2">
    <name type="scientific">Providencia rustigianii DSM 4541</name>
    <dbReference type="NCBI Taxonomy" id="500637"/>
    <lineage>
        <taxon>Bacteria</taxon>
        <taxon>Pseudomonadati</taxon>
        <taxon>Pseudomonadota</taxon>
        <taxon>Gammaproteobacteria</taxon>
        <taxon>Enterobacterales</taxon>
        <taxon>Morganellaceae</taxon>
        <taxon>Providencia</taxon>
    </lineage>
</organism>
<evidence type="ECO:0000313" key="2">
    <source>
        <dbReference type="Proteomes" id="UP000005512"/>
    </source>
</evidence>
<dbReference type="EMBL" id="ABXV02000022">
    <property type="protein sequence ID" value="EFB72558.1"/>
    <property type="molecule type" value="Genomic_DNA"/>
</dbReference>
<sequence length="39" mass="4779">MPSGHEVNEKTRLYGGFFIIYRKWNIELRVSLIKNKRQR</sequence>
<proteinExistence type="predicted"/>
<protein>
    <submittedName>
        <fullName evidence="1">Uncharacterized protein</fullName>
    </submittedName>
</protein>
<name>D1P1T7_9GAMM</name>
<dbReference type="Proteomes" id="UP000005512">
    <property type="component" value="Unassembled WGS sequence"/>
</dbReference>
<dbReference type="AlphaFoldDB" id="D1P1T7"/>
<accession>D1P1T7</accession>
<comment type="caution">
    <text evidence="1">The sequence shown here is derived from an EMBL/GenBank/DDBJ whole genome shotgun (WGS) entry which is preliminary data.</text>
</comment>
<keyword evidence="2" id="KW-1185">Reference proteome</keyword>
<gene>
    <name evidence="1" type="ORF">PROVRUST_06160</name>
</gene>
<dbReference type="STRING" id="500637.PROVRUST_06160"/>
<reference evidence="1" key="1">
    <citation type="submission" date="2009-12" db="EMBL/GenBank/DDBJ databases">
        <authorList>
            <person name="Weinstock G."/>
            <person name="Sodergren E."/>
            <person name="Clifton S."/>
            <person name="Fulton L."/>
            <person name="Fulton B."/>
            <person name="Courtney L."/>
            <person name="Fronick C."/>
            <person name="Harrison M."/>
            <person name="Strong C."/>
            <person name="Farmer C."/>
            <person name="Delahaunty K."/>
            <person name="Markovic C."/>
            <person name="Hall O."/>
            <person name="Minx P."/>
            <person name="Tomlinson C."/>
            <person name="Mitreva M."/>
            <person name="Nelson J."/>
            <person name="Hou S."/>
            <person name="Wollam A."/>
            <person name="Pepin K.H."/>
            <person name="Johnson M."/>
            <person name="Bhonagiri V."/>
            <person name="Nash W.E."/>
            <person name="Warren W."/>
            <person name="Chinwalla A."/>
            <person name="Mardis E.R."/>
            <person name="Wilson R.K."/>
        </authorList>
    </citation>
    <scope>NUCLEOTIDE SEQUENCE [LARGE SCALE GENOMIC DNA]</scope>
    <source>
        <strain evidence="1">DSM 4541</strain>
    </source>
</reference>
<evidence type="ECO:0000313" key="1">
    <source>
        <dbReference type="EMBL" id="EFB72558.1"/>
    </source>
</evidence>
<dbReference type="HOGENOM" id="CLU_3315358_0_0_6"/>